<evidence type="ECO:0000313" key="3">
    <source>
        <dbReference type="Proteomes" id="UP001157091"/>
    </source>
</evidence>
<reference evidence="3" key="1">
    <citation type="journal article" date="2019" name="Int. J. Syst. Evol. Microbiol.">
        <title>The Global Catalogue of Microorganisms (GCM) 10K type strain sequencing project: providing services to taxonomists for standard genome sequencing and annotation.</title>
        <authorList>
            <consortium name="The Broad Institute Genomics Platform"/>
            <consortium name="The Broad Institute Genome Sequencing Center for Infectious Disease"/>
            <person name="Wu L."/>
            <person name="Ma J."/>
        </authorList>
    </citation>
    <scope>NUCLEOTIDE SEQUENCE [LARGE SCALE GENOMIC DNA]</scope>
    <source>
        <strain evidence="3">NBRC 106348</strain>
    </source>
</reference>
<organism evidence="2 3">
    <name type="scientific">Luteimicrobium album</name>
    <dbReference type="NCBI Taxonomy" id="1054550"/>
    <lineage>
        <taxon>Bacteria</taxon>
        <taxon>Bacillati</taxon>
        <taxon>Actinomycetota</taxon>
        <taxon>Actinomycetes</taxon>
        <taxon>Micrococcales</taxon>
        <taxon>Luteimicrobium</taxon>
    </lineage>
</organism>
<feature type="region of interest" description="Disordered" evidence="1">
    <location>
        <begin position="280"/>
        <end position="312"/>
    </location>
</feature>
<proteinExistence type="predicted"/>
<evidence type="ECO:0000313" key="2">
    <source>
        <dbReference type="EMBL" id="GMA24242.1"/>
    </source>
</evidence>
<protein>
    <submittedName>
        <fullName evidence="2">Uncharacterized protein</fullName>
    </submittedName>
</protein>
<feature type="compositionally biased region" description="Low complexity" evidence="1">
    <location>
        <begin position="292"/>
        <end position="312"/>
    </location>
</feature>
<evidence type="ECO:0000256" key="1">
    <source>
        <dbReference type="SAM" id="MobiDB-lite"/>
    </source>
</evidence>
<dbReference type="Proteomes" id="UP001157091">
    <property type="component" value="Unassembled WGS sequence"/>
</dbReference>
<dbReference type="RefSeq" id="WP_284293094.1">
    <property type="nucleotide sequence ID" value="NZ_BSUK01000001.1"/>
</dbReference>
<sequence>MTTVLTPMTVQPERDLLLTLAIPPELEDVARTQLGLVSTSQARTAGISGRRIATMVGNRTWRRLTQGVFDTRIGSLSALPWDARRCRAAWAAMLAFGPEAVAIGASALALHKVVGLPTTIRPEAALPKASNRLARDGMHARQFDAGLRTVVVGGRRVASVEWAVAQAVPELPRRHGLAVLDSVLHLGLLTPDGLERAHDLARGRRGIAAAHHLWELADGRSESAPESFGRLDCIDGGVPPDTLQLPLDDSPYPERGTSAGISAGTGGWWPRSTGRRCTTFPRLPLPTGLGRTGSSRRAASRCCGSRRGMSTV</sequence>
<comment type="caution">
    <text evidence="2">The sequence shown here is derived from an EMBL/GenBank/DDBJ whole genome shotgun (WGS) entry which is preliminary data.</text>
</comment>
<name>A0ABQ6I1X7_9MICO</name>
<keyword evidence="3" id="KW-1185">Reference proteome</keyword>
<gene>
    <name evidence="2" type="ORF">GCM10025864_20010</name>
</gene>
<accession>A0ABQ6I1X7</accession>
<dbReference type="EMBL" id="BSUK01000001">
    <property type="protein sequence ID" value="GMA24242.1"/>
    <property type="molecule type" value="Genomic_DNA"/>
</dbReference>